<dbReference type="PANTHER" id="PTHR44750:SF1">
    <property type="entry name" value="GLUTATHIONE S-TRANSFERASE T1-RELATED"/>
    <property type="match status" value="1"/>
</dbReference>
<dbReference type="SFLD" id="SFLDS00019">
    <property type="entry name" value="Glutathione_Transferase_(cytos"/>
    <property type="match status" value="1"/>
</dbReference>
<keyword evidence="2" id="KW-0216">Detoxification</keyword>
<dbReference type="FunFam" id="3.40.30.10:FF:000176">
    <property type="entry name" value="Glutathione S-transferase theta-1"/>
    <property type="match status" value="1"/>
</dbReference>
<dbReference type="Gene3D" id="1.20.1050.10">
    <property type="match status" value="1"/>
</dbReference>
<accession>A0A8T0I8P4</accession>
<dbReference type="InterPro" id="IPR036282">
    <property type="entry name" value="Glutathione-S-Trfase_C_sf"/>
</dbReference>
<feature type="region of interest" description="Disordered" evidence="4">
    <location>
        <begin position="237"/>
        <end position="257"/>
    </location>
</feature>
<feature type="domain" description="GST C-terminal" evidence="6">
    <location>
        <begin position="93"/>
        <end position="236"/>
    </location>
</feature>
<sequence>MAPSSTLKLYVDLMSQPSRAVLLFCRVNKIDVELHLVNIQKGEQKTPEFRAINPLGKVPCIVDGRFKLAESHAIMKYLASTRPGVADHWYPTDVQRRAKIDSVLDWHHLNIRRGSMTVVFNMALAPVLGLKADPRAAAEGLAILKQSLDVMETVWLQEGYPFLAGGRQPSIADLSVVCEIMQLQILSNDEVATYLSSKERVTAWIATMKKVTTPHFDDVHKIIYRVVGRRLQETQQVKAGTGGHVNGENPKPALSKL</sequence>
<dbReference type="PANTHER" id="PTHR44750">
    <property type="entry name" value="GLUTATHIONE S-TRANSFERASE T1-RELATED"/>
    <property type="match status" value="1"/>
</dbReference>
<organism evidence="7 8">
    <name type="scientific">Ceratodon purpureus</name>
    <name type="common">Fire moss</name>
    <name type="synonym">Dicranum purpureum</name>
    <dbReference type="NCBI Taxonomy" id="3225"/>
    <lineage>
        <taxon>Eukaryota</taxon>
        <taxon>Viridiplantae</taxon>
        <taxon>Streptophyta</taxon>
        <taxon>Embryophyta</taxon>
        <taxon>Bryophyta</taxon>
        <taxon>Bryophytina</taxon>
        <taxon>Bryopsida</taxon>
        <taxon>Dicranidae</taxon>
        <taxon>Pseudoditrichales</taxon>
        <taxon>Ditrichaceae</taxon>
        <taxon>Ceratodon</taxon>
    </lineage>
</organism>
<comment type="caution">
    <text evidence="7">The sequence shown here is derived from an EMBL/GenBank/DDBJ whole genome shotgun (WGS) entry which is preliminary data.</text>
</comment>
<keyword evidence="8" id="KW-1185">Reference proteome</keyword>
<dbReference type="PROSITE" id="PS50405">
    <property type="entry name" value="GST_CTER"/>
    <property type="match status" value="1"/>
</dbReference>
<dbReference type="PROSITE" id="PS50404">
    <property type="entry name" value="GST_NTER"/>
    <property type="match status" value="1"/>
</dbReference>
<protein>
    <recommendedName>
        <fullName evidence="9">Theta class glutathione S-transferase</fullName>
    </recommendedName>
</protein>
<name>A0A8T0I8P4_CERPU</name>
<dbReference type="GO" id="GO:0016740">
    <property type="term" value="F:transferase activity"/>
    <property type="evidence" value="ECO:0007669"/>
    <property type="project" value="UniProtKB-KW"/>
</dbReference>
<evidence type="ECO:0000256" key="2">
    <source>
        <dbReference type="ARBA" id="ARBA00022575"/>
    </source>
</evidence>
<dbReference type="GO" id="GO:0009407">
    <property type="term" value="P:toxin catabolic process"/>
    <property type="evidence" value="ECO:0007669"/>
    <property type="project" value="UniProtKB-ARBA"/>
</dbReference>
<dbReference type="InterPro" id="IPR036249">
    <property type="entry name" value="Thioredoxin-like_sf"/>
</dbReference>
<evidence type="ECO:0008006" key="9">
    <source>
        <dbReference type="Google" id="ProtNLM"/>
    </source>
</evidence>
<evidence type="ECO:0000259" key="6">
    <source>
        <dbReference type="PROSITE" id="PS50405"/>
    </source>
</evidence>
<comment type="similarity">
    <text evidence="1">Belongs to the GST superfamily. Theta family.</text>
</comment>
<dbReference type="InterPro" id="IPR040075">
    <property type="entry name" value="GST_N_Theta"/>
</dbReference>
<feature type="domain" description="GST N-terminal" evidence="5">
    <location>
        <begin position="5"/>
        <end position="86"/>
    </location>
</feature>
<evidence type="ECO:0000256" key="4">
    <source>
        <dbReference type="SAM" id="MobiDB-lite"/>
    </source>
</evidence>
<evidence type="ECO:0000313" key="7">
    <source>
        <dbReference type="EMBL" id="KAG0578828.1"/>
    </source>
</evidence>
<dbReference type="SFLD" id="SFLDG00358">
    <property type="entry name" value="Main_(cytGST)"/>
    <property type="match status" value="1"/>
</dbReference>
<dbReference type="AlphaFoldDB" id="A0A8T0I8P4"/>
<dbReference type="EMBL" id="CM026424">
    <property type="protein sequence ID" value="KAG0578828.1"/>
    <property type="molecule type" value="Genomic_DNA"/>
</dbReference>
<dbReference type="FunFam" id="1.20.1050.10:FF:000039">
    <property type="entry name" value="Glutathione S-transferase theta-1"/>
    <property type="match status" value="1"/>
</dbReference>
<dbReference type="Gene3D" id="3.40.30.10">
    <property type="entry name" value="Glutaredoxin"/>
    <property type="match status" value="1"/>
</dbReference>
<dbReference type="InterPro" id="IPR004045">
    <property type="entry name" value="Glutathione_S-Trfase_N"/>
</dbReference>
<evidence type="ECO:0000256" key="1">
    <source>
        <dbReference type="ARBA" id="ARBA00009899"/>
    </source>
</evidence>
<evidence type="ECO:0000256" key="3">
    <source>
        <dbReference type="ARBA" id="ARBA00022679"/>
    </source>
</evidence>
<evidence type="ECO:0000313" key="8">
    <source>
        <dbReference type="Proteomes" id="UP000822688"/>
    </source>
</evidence>
<dbReference type="InterPro" id="IPR043377">
    <property type="entry name" value="GSTT1/2/3"/>
</dbReference>
<gene>
    <name evidence="7" type="ORF">KC19_4G052400</name>
</gene>
<dbReference type="CDD" id="cd03050">
    <property type="entry name" value="GST_N_Theta"/>
    <property type="match status" value="1"/>
</dbReference>
<dbReference type="SUPFAM" id="SSF47616">
    <property type="entry name" value="GST C-terminal domain-like"/>
    <property type="match status" value="1"/>
</dbReference>
<dbReference type="Proteomes" id="UP000822688">
    <property type="component" value="Chromosome 4"/>
</dbReference>
<dbReference type="InterPro" id="IPR040079">
    <property type="entry name" value="Glutathione_S-Trfase"/>
</dbReference>
<dbReference type="SFLD" id="SFLDG01153">
    <property type="entry name" value="Main.4:_Theta-like"/>
    <property type="match status" value="1"/>
</dbReference>
<dbReference type="SUPFAM" id="SSF52833">
    <property type="entry name" value="Thioredoxin-like"/>
    <property type="match status" value="1"/>
</dbReference>
<dbReference type="InterPro" id="IPR010987">
    <property type="entry name" value="Glutathione-S-Trfase_C-like"/>
</dbReference>
<evidence type="ECO:0000259" key="5">
    <source>
        <dbReference type="PROSITE" id="PS50404"/>
    </source>
</evidence>
<proteinExistence type="inferred from homology"/>
<keyword evidence="3" id="KW-0808">Transferase</keyword>
<reference evidence="7" key="1">
    <citation type="submission" date="2020-06" db="EMBL/GenBank/DDBJ databases">
        <title>WGS assembly of Ceratodon purpureus strain R40.</title>
        <authorList>
            <person name="Carey S.B."/>
            <person name="Jenkins J."/>
            <person name="Shu S."/>
            <person name="Lovell J.T."/>
            <person name="Sreedasyam A."/>
            <person name="Maumus F."/>
            <person name="Tiley G.P."/>
            <person name="Fernandez-Pozo N."/>
            <person name="Barry K."/>
            <person name="Chen C."/>
            <person name="Wang M."/>
            <person name="Lipzen A."/>
            <person name="Daum C."/>
            <person name="Saski C.A."/>
            <person name="Payton A.C."/>
            <person name="Mcbreen J.C."/>
            <person name="Conrad R.E."/>
            <person name="Kollar L.M."/>
            <person name="Olsson S."/>
            <person name="Huttunen S."/>
            <person name="Landis J.B."/>
            <person name="Wickett N.J."/>
            <person name="Johnson M.G."/>
            <person name="Rensing S.A."/>
            <person name="Grimwood J."/>
            <person name="Schmutz J."/>
            <person name="Mcdaniel S.F."/>
        </authorList>
    </citation>
    <scope>NUCLEOTIDE SEQUENCE</scope>
    <source>
        <strain evidence="7">R40</strain>
    </source>
</reference>
<dbReference type="Pfam" id="PF02798">
    <property type="entry name" value="GST_N"/>
    <property type="match status" value="1"/>
</dbReference>